<comment type="caution">
    <text evidence="1">The sequence shown here is derived from an EMBL/GenBank/DDBJ whole genome shotgun (WGS) entry which is preliminary data.</text>
</comment>
<protein>
    <submittedName>
        <fullName evidence="1">Uncharacterized protein</fullName>
    </submittedName>
</protein>
<reference evidence="1" key="2">
    <citation type="submission" date="2020-11" db="EMBL/GenBank/DDBJ databases">
        <authorList>
            <person name="McCartney M.A."/>
            <person name="Auch B."/>
            <person name="Kono T."/>
            <person name="Mallez S."/>
            <person name="Becker A."/>
            <person name="Gohl D.M."/>
            <person name="Silverstein K.A.T."/>
            <person name="Koren S."/>
            <person name="Bechman K.B."/>
            <person name="Herman A."/>
            <person name="Abrahante J.E."/>
            <person name="Garbe J."/>
        </authorList>
    </citation>
    <scope>NUCLEOTIDE SEQUENCE</scope>
    <source>
        <strain evidence="1">Duluth1</strain>
        <tissue evidence="1">Whole animal</tissue>
    </source>
</reference>
<dbReference type="AlphaFoldDB" id="A0A9D4G6L8"/>
<evidence type="ECO:0000313" key="1">
    <source>
        <dbReference type="EMBL" id="KAH3809520.1"/>
    </source>
</evidence>
<name>A0A9D4G6L8_DREPO</name>
<sequence>MCPQCSGGRLSRRVCVLGVRVGIRPGGPVSSVFGWAFVRWGLCPQCSAGIRSGGSVSSVFGWHLSERACVLSVRMGIRPGEPVSSVFIRPGGPMS</sequence>
<organism evidence="1 2">
    <name type="scientific">Dreissena polymorpha</name>
    <name type="common">Zebra mussel</name>
    <name type="synonym">Mytilus polymorpha</name>
    <dbReference type="NCBI Taxonomy" id="45954"/>
    <lineage>
        <taxon>Eukaryota</taxon>
        <taxon>Metazoa</taxon>
        <taxon>Spiralia</taxon>
        <taxon>Lophotrochozoa</taxon>
        <taxon>Mollusca</taxon>
        <taxon>Bivalvia</taxon>
        <taxon>Autobranchia</taxon>
        <taxon>Heteroconchia</taxon>
        <taxon>Euheterodonta</taxon>
        <taxon>Imparidentia</taxon>
        <taxon>Neoheterodontei</taxon>
        <taxon>Myida</taxon>
        <taxon>Dreissenoidea</taxon>
        <taxon>Dreissenidae</taxon>
        <taxon>Dreissena</taxon>
    </lineage>
</organism>
<evidence type="ECO:0000313" key="2">
    <source>
        <dbReference type="Proteomes" id="UP000828390"/>
    </source>
</evidence>
<accession>A0A9D4G6L8</accession>
<dbReference type="Proteomes" id="UP000828390">
    <property type="component" value="Unassembled WGS sequence"/>
</dbReference>
<dbReference type="EMBL" id="JAIWYP010000006">
    <property type="protein sequence ID" value="KAH3809520.1"/>
    <property type="molecule type" value="Genomic_DNA"/>
</dbReference>
<keyword evidence="2" id="KW-1185">Reference proteome</keyword>
<proteinExistence type="predicted"/>
<reference evidence="1" key="1">
    <citation type="journal article" date="2019" name="bioRxiv">
        <title>The Genome of the Zebra Mussel, Dreissena polymorpha: A Resource for Invasive Species Research.</title>
        <authorList>
            <person name="McCartney M.A."/>
            <person name="Auch B."/>
            <person name="Kono T."/>
            <person name="Mallez S."/>
            <person name="Zhang Y."/>
            <person name="Obille A."/>
            <person name="Becker A."/>
            <person name="Abrahante J.E."/>
            <person name="Garbe J."/>
            <person name="Badalamenti J.P."/>
            <person name="Herman A."/>
            <person name="Mangelson H."/>
            <person name="Liachko I."/>
            <person name="Sullivan S."/>
            <person name="Sone E.D."/>
            <person name="Koren S."/>
            <person name="Silverstein K.A.T."/>
            <person name="Beckman K.B."/>
            <person name="Gohl D.M."/>
        </authorList>
    </citation>
    <scope>NUCLEOTIDE SEQUENCE</scope>
    <source>
        <strain evidence="1">Duluth1</strain>
        <tissue evidence="1">Whole animal</tissue>
    </source>
</reference>
<gene>
    <name evidence="1" type="ORF">DPMN_137893</name>
</gene>